<evidence type="ECO:0000313" key="2">
    <source>
        <dbReference type="Proteomes" id="UP001140096"/>
    </source>
</evidence>
<gene>
    <name evidence="1" type="primary">VPS33</name>
    <name evidence="1" type="ORF">H4S07_000561</name>
</gene>
<dbReference type="Proteomes" id="UP001140096">
    <property type="component" value="Unassembled WGS sequence"/>
</dbReference>
<sequence length="1440" mass="157441">MLPSGIGEVWTLRDDGLVEVWRDRSVDAAALEQPLVPLRKFSIATELQAARRVANQRTMLLLYQRELWFAGTRSIWVYDTHKAADTAVSVTSNGSLSTRPDQPLMVAHLNLTAHDAPITCIASNVSYLDEARIDSRGYIFSGTDAGHIIVWRASDYERWRTIDMSNGESEVRITSLVCVSDRWLWVGFATGRIAVLDIGPEPHPTAVQCPLTLGLQDNSSGVVQRRDTLWIVAKEWTAAESAVTCLHVDWSSLLTDRQRIQVASVHANGSVYYWDGSLAVDCQYNELRRRTPEFSHARDITVQINSWNIDAIKPEVLEKTREDQHFLRSWLGALGGQQMPDIIVIGLQEVVDLESKKMTAKSLWKNTTSKSKPKGKTGTKPAADISKRYGLWRSALEKALSRGTTFSTAYRAVESQNMVGLFICVFARDDVYRSVREVDVSHVKTGMGGLHGNKGGIGIRFVFEDTSFCFVNAHLAAGESVRNNMARIEHCATIVKSLSFKRPMPEYLSLATSGAFDQQLSTQNNGRQAVSSHSDLANLTLDAYVDGGDGQKFLDHAACFFSGDLNFRLGLSRQQAERYLDINDLDTLLQFDQLLPMITLGAQPKSLSSQPSSSNLRSESSTPIVAPSRVSNVTAYYEDSVSTLHNQARSSQSSSAYSSGDEEDGEGLTSIGSAGFALRTFREMPILFRPTYKYDPGTDTYDTSEKRRVPAWCDRILFRGGSGQLQARHQCSNIDSQQQVWSERFGDYDLQGQIRGSKVLVLDKDLSGALSIVVDFGVLKDHGVEKIFLLDDGPLDTGTTKGVLYLTLPHIRKMKLIAEQVRASSQSGSAPKEYSLQLVPRRTLLCERVLEEEGVLGDITIGEYRMDFIPLEGDLLSLELPSTFKELYLDGDFSSIQHVARAIMRLQGLYGFFPRILGKGDFAQVLADSLARMRLELVSGGAGGPSGSVLTMSTVFDSLVIIDRAVDMVTPLLTQLTYEGLISEVYGVSNGSVTLGGVAALAPSATGSTPAASTSGTSGSGSNSSGDTQSAGKRRRIMLNDSDAIYREIRSMNFAGVGALLSKISRQLQDNYESRHRAKTVQEIRSFVGKLGGLQAEHQSLKSHVSLAESIMRRTQSDDFNAILEIEQSLVGGSDLTKDQLAYIEKMLALADPSASVPGVGGELKEQPPVTMPNSIHKVLRVLCLYSLWRGPSFKQKTYDAWYEDIVAAFGHHQTITLDNLDRVGLLSSPSSTAPIVSSVLGEPHTLGLLNSIAPSTKPRNPTHANSIGFLRKALNLIVTDVRESNPDDASYVYSGYAPISIRLLQCLVRDPAVYPANPSGRYAALLRPLGDSKVRPALADGQSTGGVKGGWSGWEDVLNELPGETIDVSQSPGDGDSDVAVRRLGDKAPATLVVFLGGCTFTEIAALRLLSQQHGHRYIAATTQIINGNSFLDSFIQKT</sequence>
<reference evidence="1" key="1">
    <citation type="submission" date="2022-07" db="EMBL/GenBank/DDBJ databases">
        <title>Phylogenomic reconstructions and comparative analyses of Kickxellomycotina fungi.</title>
        <authorList>
            <person name="Reynolds N.K."/>
            <person name="Stajich J.E."/>
            <person name="Barry K."/>
            <person name="Grigoriev I.V."/>
            <person name="Crous P."/>
            <person name="Smith M.E."/>
        </authorList>
    </citation>
    <scope>NUCLEOTIDE SEQUENCE</scope>
    <source>
        <strain evidence="1">CBS 102833</strain>
    </source>
</reference>
<proteinExistence type="predicted"/>
<accession>A0ACC1LR55</accession>
<comment type="caution">
    <text evidence="1">The sequence shown here is derived from an EMBL/GenBank/DDBJ whole genome shotgun (WGS) entry which is preliminary data.</text>
</comment>
<organism evidence="1 2">
    <name type="scientific">Coemansia furcata</name>
    <dbReference type="NCBI Taxonomy" id="417177"/>
    <lineage>
        <taxon>Eukaryota</taxon>
        <taxon>Fungi</taxon>
        <taxon>Fungi incertae sedis</taxon>
        <taxon>Zoopagomycota</taxon>
        <taxon>Kickxellomycotina</taxon>
        <taxon>Kickxellomycetes</taxon>
        <taxon>Kickxellales</taxon>
        <taxon>Kickxellaceae</taxon>
        <taxon>Coemansia</taxon>
    </lineage>
</organism>
<evidence type="ECO:0000313" key="1">
    <source>
        <dbReference type="EMBL" id="KAJ2813605.1"/>
    </source>
</evidence>
<dbReference type="EMBL" id="JANBUP010000039">
    <property type="protein sequence ID" value="KAJ2813605.1"/>
    <property type="molecule type" value="Genomic_DNA"/>
</dbReference>
<keyword evidence="2" id="KW-1185">Reference proteome</keyword>
<name>A0ACC1LR55_9FUNG</name>
<protein>
    <submittedName>
        <fullName evidence="1">Vacuolar protein-sorting-associated protein 33</fullName>
    </submittedName>
</protein>